<protein>
    <submittedName>
        <fullName evidence="2">Uncharacterized protein</fullName>
    </submittedName>
</protein>
<proteinExistence type="predicted"/>
<feature type="compositionally biased region" description="Basic residues" evidence="1">
    <location>
        <begin position="45"/>
        <end position="57"/>
    </location>
</feature>
<comment type="caution">
    <text evidence="2">The sequence shown here is derived from an EMBL/GenBank/DDBJ whole genome shotgun (WGS) entry which is preliminary data.</text>
</comment>
<feature type="region of interest" description="Disordered" evidence="1">
    <location>
        <begin position="1"/>
        <end position="20"/>
    </location>
</feature>
<accession>A0A5U9KS53</accession>
<dbReference type="EMBL" id="AAGUYM010000016">
    <property type="protein sequence ID" value="EBS2694059.1"/>
    <property type="molecule type" value="Genomic_DNA"/>
</dbReference>
<sequence length="124" mass="14368">MTTMDINRKQSQGNHWQETLQDYKARMTKQQQTQQVAPESDKTISAHKVKSTSRKAPQKPTSEPQQRLFYCQIANPPTSQTETRTAVAMRRYNIHQQAEIQREGNLYVVICCIVQHTNTTNSFE</sequence>
<feature type="region of interest" description="Disordered" evidence="1">
    <location>
        <begin position="26"/>
        <end position="65"/>
    </location>
</feature>
<dbReference type="Proteomes" id="UP000839726">
    <property type="component" value="Unassembled WGS sequence"/>
</dbReference>
<feature type="compositionally biased region" description="Polar residues" evidence="1">
    <location>
        <begin position="28"/>
        <end position="37"/>
    </location>
</feature>
<gene>
    <name evidence="2" type="ORF">DRY71_15040</name>
</gene>
<evidence type="ECO:0000256" key="1">
    <source>
        <dbReference type="SAM" id="MobiDB-lite"/>
    </source>
</evidence>
<dbReference type="AlphaFoldDB" id="A0A5U9KS53"/>
<reference evidence="2" key="1">
    <citation type="submission" date="2018-07" db="EMBL/GenBank/DDBJ databases">
        <authorList>
            <person name="Ashton P.M."/>
            <person name="Dallman T."/>
            <person name="Nair S."/>
            <person name="De Pinna E."/>
            <person name="Peters T."/>
            <person name="Grant K."/>
        </authorList>
    </citation>
    <scope>NUCLEOTIDE SEQUENCE [LARGE SCALE GENOMIC DNA]</scope>
    <source>
        <strain evidence="2">436933</strain>
    </source>
</reference>
<organism evidence="2">
    <name type="scientific">Salmonella newport</name>
    <dbReference type="NCBI Taxonomy" id="108619"/>
    <lineage>
        <taxon>Bacteria</taxon>
        <taxon>Pseudomonadati</taxon>
        <taxon>Pseudomonadota</taxon>
        <taxon>Gammaproteobacteria</taxon>
        <taxon>Enterobacterales</taxon>
        <taxon>Enterobacteriaceae</taxon>
        <taxon>Salmonella</taxon>
    </lineage>
</organism>
<evidence type="ECO:0000313" key="2">
    <source>
        <dbReference type="EMBL" id="EBS2694059.1"/>
    </source>
</evidence>
<name>A0A5U9KS53_SALNE</name>